<reference evidence="1 2" key="1">
    <citation type="submission" date="2018-06" db="EMBL/GenBank/DDBJ databases">
        <authorList>
            <consortium name="Pathogen Informatics"/>
            <person name="Doyle S."/>
        </authorList>
    </citation>
    <scope>NUCLEOTIDE SEQUENCE [LARGE SCALE GENOMIC DNA]</scope>
    <source>
        <strain evidence="1 2">NCTC10343</strain>
    </source>
</reference>
<accession>A0A378XYT0</accession>
<sequence>MTAGYTLSLEEVRKIIVKHLNETGVYIPMDDSFIMVLDEHDQLIDNANVLQVYHEIE</sequence>
<protein>
    <submittedName>
        <fullName evidence="1">Uncharacterized protein</fullName>
    </submittedName>
</protein>
<organism evidence="1 2">
    <name type="scientific">Paenibacillus polymyxa</name>
    <name type="common">Bacillus polymyxa</name>
    <dbReference type="NCBI Taxonomy" id="1406"/>
    <lineage>
        <taxon>Bacteria</taxon>
        <taxon>Bacillati</taxon>
        <taxon>Bacillota</taxon>
        <taxon>Bacilli</taxon>
        <taxon>Bacillales</taxon>
        <taxon>Paenibacillaceae</taxon>
        <taxon>Paenibacillus</taxon>
    </lineage>
</organism>
<proteinExistence type="predicted"/>
<dbReference type="GeneID" id="93346437"/>
<name>A0A378XYT0_PAEPO</name>
<evidence type="ECO:0000313" key="2">
    <source>
        <dbReference type="Proteomes" id="UP000254400"/>
    </source>
</evidence>
<dbReference type="EMBL" id="UGSC01000001">
    <property type="protein sequence ID" value="SUA70202.1"/>
    <property type="molecule type" value="Genomic_DNA"/>
</dbReference>
<dbReference type="AlphaFoldDB" id="A0A378XYT0"/>
<dbReference type="RefSeq" id="WP_019687596.1">
    <property type="nucleotide sequence ID" value="NZ_CP036496.1"/>
</dbReference>
<gene>
    <name evidence="1" type="ORF">NCTC10343_03072</name>
</gene>
<dbReference type="Proteomes" id="UP000254400">
    <property type="component" value="Unassembled WGS sequence"/>
</dbReference>
<evidence type="ECO:0000313" key="1">
    <source>
        <dbReference type="EMBL" id="SUA70202.1"/>
    </source>
</evidence>